<comment type="caution">
    <text evidence="3">The sequence shown here is derived from an EMBL/GenBank/DDBJ whole genome shotgun (WGS) entry which is preliminary data.</text>
</comment>
<evidence type="ECO:0000313" key="3">
    <source>
        <dbReference type="EMBL" id="PIP19448.1"/>
    </source>
</evidence>
<dbReference type="PANTHER" id="PTHR36565:SF1">
    <property type="entry name" value="UPF0332 PROTEIN TM_1000"/>
    <property type="match status" value="1"/>
</dbReference>
<dbReference type="InterPro" id="IPR052226">
    <property type="entry name" value="UPF0332_toxin"/>
</dbReference>
<organism evidence="3 4">
    <name type="scientific">Candidatus Sherwoodlollariibacterium unditelluris</name>
    <dbReference type="NCBI Taxonomy" id="1974757"/>
    <lineage>
        <taxon>Bacteria</taxon>
        <taxon>Pseudomonadati</taxon>
        <taxon>Candidatus Omnitrophota</taxon>
        <taxon>Candidatus Sherwoodlollariibacterium</taxon>
    </lineage>
</organism>
<name>A0A2G9YJP1_9BACT</name>
<dbReference type="Proteomes" id="UP000231292">
    <property type="component" value="Unassembled WGS sequence"/>
</dbReference>
<evidence type="ECO:0000256" key="1">
    <source>
        <dbReference type="ARBA" id="ARBA00038248"/>
    </source>
</evidence>
<dbReference type="InterPro" id="IPR007842">
    <property type="entry name" value="HEPN_dom"/>
</dbReference>
<dbReference type="Gene3D" id="1.20.120.330">
    <property type="entry name" value="Nucleotidyltransferases domain 2"/>
    <property type="match status" value="1"/>
</dbReference>
<comment type="similarity">
    <text evidence="1">Belongs to the UPF0332 family.</text>
</comment>
<feature type="domain" description="HEPN" evidence="2">
    <location>
        <begin position="29"/>
        <end position="142"/>
    </location>
</feature>
<gene>
    <name evidence="3" type="ORF">COX41_02875</name>
</gene>
<evidence type="ECO:0000259" key="2">
    <source>
        <dbReference type="Pfam" id="PF05168"/>
    </source>
</evidence>
<proteinExistence type="inferred from homology"/>
<dbReference type="AlphaFoldDB" id="A0A2G9YJP1"/>
<dbReference type="PANTHER" id="PTHR36565">
    <property type="entry name" value="UPF0332 PROTEIN TM_1000"/>
    <property type="match status" value="1"/>
</dbReference>
<dbReference type="Pfam" id="PF05168">
    <property type="entry name" value="HEPN"/>
    <property type="match status" value="1"/>
</dbReference>
<sequence>MKKYNLKEALEKKKIISFSVGPSLSSKELEAAKEDLLDAKDLFSRERFKSATTLAYYAIFHTARALLYKKRYREKSHIQLAFAIKAFYVDEGLLSREYYDNFIQALDFRELADYKSKFSRPGAERNIQAAEEAIKLTEDILKNKKS</sequence>
<protein>
    <recommendedName>
        <fullName evidence="2">HEPN domain-containing protein</fullName>
    </recommendedName>
</protein>
<reference evidence="3 4" key="1">
    <citation type="submission" date="2017-09" db="EMBL/GenBank/DDBJ databases">
        <title>Depth-based differentiation of microbial function through sediment-hosted aquifers and enrichment of novel symbionts in the deep terrestrial subsurface.</title>
        <authorList>
            <person name="Probst A.J."/>
            <person name="Ladd B."/>
            <person name="Jarett J.K."/>
            <person name="Geller-Mcgrath D.E."/>
            <person name="Sieber C.M."/>
            <person name="Emerson J.B."/>
            <person name="Anantharaman K."/>
            <person name="Thomas B.C."/>
            <person name="Malmstrom R."/>
            <person name="Stieglmeier M."/>
            <person name="Klingl A."/>
            <person name="Woyke T."/>
            <person name="Ryan C.M."/>
            <person name="Banfield J.F."/>
        </authorList>
    </citation>
    <scope>NUCLEOTIDE SEQUENCE [LARGE SCALE GENOMIC DNA]</scope>
    <source>
        <strain evidence="3">CG23_combo_of_CG06-09_8_20_14_all_41_10</strain>
    </source>
</reference>
<accession>A0A2G9YJP1</accession>
<evidence type="ECO:0000313" key="4">
    <source>
        <dbReference type="Proteomes" id="UP000231292"/>
    </source>
</evidence>
<dbReference type="EMBL" id="PCRK01000064">
    <property type="protein sequence ID" value="PIP19448.1"/>
    <property type="molecule type" value="Genomic_DNA"/>
</dbReference>